<dbReference type="AlphaFoldDB" id="A0AAW2C6H5"/>
<gene>
    <name evidence="1" type="ORF">SO802_026920</name>
</gene>
<comment type="caution">
    <text evidence="1">The sequence shown here is derived from an EMBL/GenBank/DDBJ whole genome shotgun (WGS) entry which is preliminary data.</text>
</comment>
<sequence length="383" mass="40827">MGVCVCVCEIQVEETKKGRERPKLGSNTYDAFLLISELINGRRKGSIVVLEGKLGSGWRGFGLHLRKAIDPESLAPKQAITGMPKRDASKSFASVVVGNRKTNGGGGDEGKYKSALIQNTDTCKESFLGQRVQPGVKFLSVPSCNSRVICKESSLGGREQLGEKILSDFSLNLDSGEANFSGLSDSGAEVIGFTGDMGFSSVVAVVEPPTLTELPPILRQEPWVAQNGFSPPSISSNGTEAEFGVDDSGCGSGGKDICVLECEPLSQWEPKDLSEGLLGQDSVEGTQGTESGPPSNWVSQLMKIFCKMVGFPIVKHEAQCLALFRILEQECLKVNDDGVSKRNANSGTRGLRELKGLISYVNYNGASSRGRSKASSTTLGGCW</sequence>
<protein>
    <submittedName>
        <fullName evidence="1">Uncharacterized protein</fullName>
    </submittedName>
</protein>
<dbReference type="Proteomes" id="UP001459277">
    <property type="component" value="Unassembled WGS sequence"/>
</dbReference>
<keyword evidence="2" id="KW-1185">Reference proteome</keyword>
<organism evidence="1 2">
    <name type="scientific">Lithocarpus litseifolius</name>
    <dbReference type="NCBI Taxonomy" id="425828"/>
    <lineage>
        <taxon>Eukaryota</taxon>
        <taxon>Viridiplantae</taxon>
        <taxon>Streptophyta</taxon>
        <taxon>Embryophyta</taxon>
        <taxon>Tracheophyta</taxon>
        <taxon>Spermatophyta</taxon>
        <taxon>Magnoliopsida</taxon>
        <taxon>eudicotyledons</taxon>
        <taxon>Gunneridae</taxon>
        <taxon>Pentapetalae</taxon>
        <taxon>rosids</taxon>
        <taxon>fabids</taxon>
        <taxon>Fagales</taxon>
        <taxon>Fagaceae</taxon>
        <taxon>Lithocarpus</taxon>
    </lineage>
</organism>
<accession>A0AAW2C6H5</accession>
<reference evidence="1 2" key="1">
    <citation type="submission" date="2024-01" db="EMBL/GenBank/DDBJ databases">
        <title>A telomere-to-telomere, gap-free genome of sweet tea (Lithocarpus litseifolius).</title>
        <authorList>
            <person name="Zhou J."/>
        </authorList>
    </citation>
    <scope>NUCLEOTIDE SEQUENCE [LARGE SCALE GENOMIC DNA]</scope>
    <source>
        <strain evidence="1">Zhou-2022a</strain>
        <tissue evidence="1">Leaf</tissue>
    </source>
</reference>
<name>A0AAW2C6H5_9ROSI</name>
<dbReference type="EMBL" id="JAZDWU010000009">
    <property type="protein sequence ID" value="KAK9991935.1"/>
    <property type="molecule type" value="Genomic_DNA"/>
</dbReference>
<evidence type="ECO:0000313" key="1">
    <source>
        <dbReference type="EMBL" id="KAK9991935.1"/>
    </source>
</evidence>
<proteinExistence type="predicted"/>
<evidence type="ECO:0000313" key="2">
    <source>
        <dbReference type="Proteomes" id="UP001459277"/>
    </source>
</evidence>